<dbReference type="Proteomes" id="UP000242415">
    <property type="component" value="Unassembled WGS sequence"/>
</dbReference>
<dbReference type="InterPro" id="IPR029058">
    <property type="entry name" value="AB_hydrolase_fold"/>
</dbReference>
<dbReference type="AlphaFoldDB" id="A0A1H3MII7"/>
<proteinExistence type="predicted"/>
<accession>A0A1H3MII7</accession>
<dbReference type="GO" id="GO:0016787">
    <property type="term" value="F:hydrolase activity"/>
    <property type="evidence" value="ECO:0007669"/>
    <property type="project" value="UniProtKB-KW"/>
</dbReference>
<dbReference type="InterPro" id="IPR010427">
    <property type="entry name" value="DUF1023"/>
</dbReference>
<feature type="domain" description="DUF1023" evidence="1">
    <location>
        <begin position="285"/>
        <end position="449"/>
    </location>
</feature>
<dbReference type="SUPFAM" id="SSF53474">
    <property type="entry name" value="alpha/beta-Hydrolases"/>
    <property type="match status" value="1"/>
</dbReference>
<sequence length="520" mass="54695">MITYEQLWAADPTAWRAAGAAWHGADAVIGARCAELDSTTAALRTRWSGPAGGAARRRVTELRDRVDGSRLAFVAVDQVLAELGAELARARAMLEAAVAAADRMRVLVDRRGGVTVDPALARPDGPTLAGARRVAGQIRAALDVATAADRTAARELSALTTAAAQGWVAHPTGSRPPAGADPAGVRRWWDGLTPAERRWLIRHETALVGSLDGVPVRARDQANRLLLAEERARLDQRRAAALAERPIRYGRLARVDGLLAGLDAIEARLTHDGGPRAYLLGLSAAGDGRAIVSVGDPDRAANVLTYVPGMTSDLPSVAGELDRAYRVAARCAELGPAERTAAVLWLDYDAPDFIGEASRASQAHDAGPALHRFQEGLRATHEGPPAHQTVLGHSYGSLVVGATARDHGLAADSLVFVGSPGVGVDRATDLHMPAGEVWSSTAGNDVIRLAGPRQLLRVAVLGPPLLALTEPDDQLWFGRDPTAAEFGARVFGGAPRGHVGYWEPGNPALDGMARVVLGAR</sequence>
<name>A0A1H3MII7_9ACTN</name>
<dbReference type="Pfam" id="PF06259">
    <property type="entry name" value="Abhydrolase_8"/>
    <property type="match status" value="1"/>
</dbReference>
<protein>
    <submittedName>
        <fullName evidence="2">Alpha/beta hydrolase</fullName>
    </submittedName>
</protein>
<keyword evidence="3" id="KW-1185">Reference proteome</keyword>
<evidence type="ECO:0000313" key="3">
    <source>
        <dbReference type="Proteomes" id="UP000242415"/>
    </source>
</evidence>
<dbReference type="STRING" id="405436.SAMN05444365_103384"/>
<organism evidence="2 3">
    <name type="scientific">Micromonospora pattaloongensis</name>
    <dbReference type="NCBI Taxonomy" id="405436"/>
    <lineage>
        <taxon>Bacteria</taxon>
        <taxon>Bacillati</taxon>
        <taxon>Actinomycetota</taxon>
        <taxon>Actinomycetes</taxon>
        <taxon>Micromonosporales</taxon>
        <taxon>Micromonosporaceae</taxon>
        <taxon>Micromonospora</taxon>
    </lineage>
</organism>
<keyword evidence="2" id="KW-0378">Hydrolase</keyword>
<gene>
    <name evidence="2" type="ORF">SAMN05444365_103384</name>
</gene>
<reference evidence="3" key="1">
    <citation type="submission" date="2016-10" db="EMBL/GenBank/DDBJ databases">
        <authorList>
            <person name="Varghese N."/>
            <person name="Submissions S."/>
        </authorList>
    </citation>
    <scope>NUCLEOTIDE SEQUENCE [LARGE SCALE GENOMIC DNA]</scope>
    <source>
        <strain evidence="3">DSM 45245</strain>
    </source>
</reference>
<evidence type="ECO:0000259" key="1">
    <source>
        <dbReference type="Pfam" id="PF06259"/>
    </source>
</evidence>
<dbReference type="EMBL" id="FNPH01000003">
    <property type="protein sequence ID" value="SDY76164.1"/>
    <property type="molecule type" value="Genomic_DNA"/>
</dbReference>
<evidence type="ECO:0000313" key="2">
    <source>
        <dbReference type="EMBL" id="SDY76164.1"/>
    </source>
</evidence>
<dbReference type="RefSeq" id="WP_245736581.1">
    <property type="nucleotide sequence ID" value="NZ_FNPH01000003.1"/>
</dbReference>